<dbReference type="EMBL" id="MT142915">
    <property type="protein sequence ID" value="QJA90478.1"/>
    <property type="molecule type" value="Genomic_DNA"/>
</dbReference>
<gene>
    <name evidence="1" type="ORF">MM415A00877_0016</name>
    <name evidence="2" type="ORF">MM415B02370_0006</name>
</gene>
<dbReference type="AlphaFoldDB" id="A0A6M3LBK8"/>
<accession>A0A6M3LBK8</accession>
<evidence type="ECO:0000313" key="2">
    <source>
        <dbReference type="EMBL" id="QJA90478.1"/>
    </source>
</evidence>
<dbReference type="EMBL" id="MT142382">
    <property type="protein sequence ID" value="QJA79467.1"/>
    <property type="molecule type" value="Genomic_DNA"/>
</dbReference>
<organism evidence="2">
    <name type="scientific">viral metagenome</name>
    <dbReference type="NCBI Taxonomy" id="1070528"/>
    <lineage>
        <taxon>unclassified sequences</taxon>
        <taxon>metagenomes</taxon>
        <taxon>organismal metagenomes</taxon>
    </lineage>
</organism>
<reference evidence="2" key="1">
    <citation type="submission" date="2020-03" db="EMBL/GenBank/DDBJ databases">
        <title>The deep terrestrial virosphere.</title>
        <authorList>
            <person name="Holmfeldt K."/>
            <person name="Nilsson E."/>
            <person name="Simone D."/>
            <person name="Lopez-Fernandez M."/>
            <person name="Wu X."/>
            <person name="de Brujin I."/>
            <person name="Lundin D."/>
            <person name="Andersson A."/>
            <person name="Bertilsson S."/>
            <person name="Dopson M."/>
        </authorList>
    </citation>
    <scope>NUCLEOTIDE SEQUENCE</scope>
    <source>
        <strain evidence="1">MM415A00877</strain>
        <strain evidence="2">MM415B02370</strain>
    </source>
</reference>
<evidence type="ECO:0000313" key="1">
    <source>
        <dbReference type="EMBL" id="QJA79467.1"/>
    </source>
</evidence>
<sequence length="340" mass="32975">MKRWIGLLIGALALVIVTGQIFTAQPGVVAEWDSGDLVFKDAVSKTAILTIYNSTDGVLAATLDATAFKIGGVSMSATAAQLNYLYGVTAGTAAANKAVVLNTAGNVNVFNATTLTGGAVTGGTVTTTGSLVVGSTTLSSAEVAVLDAVSAGTAVGGKAVVLNTAGNVNVFNATTLNSTAITGGTVTTSGSLVVDTTTISAAEIGVLDAVSAGTAAGGKAVVLDTAGNIDVLNATALESSSVSAGDLSSTGTATFAAGAISLAALNGISSGTLTIASGDTSNTVTLSGVNASSKIVATISELTSNAVTVRAIVKSTGSFMVHLTGDPGGSNADVDYIVIK</sequence>
<protein>
    <submittedName>
        <fullName evidence="2">Uncharacterized protein</fullName>
    </submittedName>
</protein>
<name>A0A6M3LBK8_9ZZZZ</name>
<proteinExistence type="predicted"/>